<organism evidence="2">
    <name type="scientific">Brugia timori</name>
    <dbReference type="NCBI Taxonomy" id="42155"/>
    <lineage>
        <taxon>Eukaryota</taxon>
        <taxon>Metazoa</taxon>
        <taxon>Ecdysozoa</taxon>
        <taxon>Nematoda</taxon>
        <taxon>Chromadorea</taxon>
        <taxon>Rhabditida</taxon>
        <taxon>Spirurina</taxon>
        <taxon>Spiruromorpha</taxon>
        <taxon>Filarioidea</taxon>
        <taxon>Onchocercidae</taxon>
        <taxon>Brugia</taxon>
    </lineage>
</organism>
<proteinExistence type="predicted"/>
<evidence type="ECO:0000256" key="1">
    <source>
        <dbReference type="SAM" id="MobiDB-lite"/>
    </source>
</evidence>
<feature type="compositionally biased region" description="Polar residues" evidence="1">
    <location>
        <begin position="23"/>
        <end position="44"/>
    </location>
</feature>
<dbReference type="STRING" id="42155.A0A0R3QT44"/>
<name>A0A0R3QT44_9BILA</name>
<dbReference type="WBParaSite" id="BTMF_0001089601-mRNA-1">
    <property type="protein sequence ID" value="BTMF_0001089601-mRNA-1"/>
    <property type="gene ID" value="BTMF_0001089601"/>
</dbReference>
<feature type="compositionally biased region" description="Basic and acidic residues" evidence="1">
    <location>
        <begin position="64"/>
        <end position="80"/>
    </location>
</feature>
<accession>A0A0R3QT44</accession>
<protein>
    <submittedName>
        <fullName evidence="2">Nuclear receptor domain-containing protein</fullName>
    </submittedName>
</protein>
<evidence type="ECO:0000313" key="2">
    <source>
        <dbReference type="WBParaSite" id="BTMF_0001089601-mRNA-1"/>
    </source>
</evidence>
<feature type="region of interest" description="Disordered" evidence="1">
    <location>
        <begin position="23"/>
        <end position="80"/>
    </location>
</feature>
<reference evidence="2" key="1">
    <citation type="submission" date="2017-02" db="UniProtKB">
        <authorList>
            <consortium name="WormBaseParasite"/>
        </authorList>
    </citation>
    <scope>IDENTIFICATION</scope>
</reference>
<dbReference type="AlphaFoldDB" id="A0A0R3QT44"/>
<sequence>LGPQFQGLLSAATVSATGQVVSISNPNSSSTGNPLSKVSSSSTAHVGGGKLSTRSNCECPNCQEAERLGSPDQEQKETME</sequence>